<accession>X1THG6</accession>
<name>X1THG6_9ZZZZ</name>
<sequence>IEFSLPLILVMQIYTTENKDKIGWAELFHEFIVYKDRDGDSIYSAGETGTPSTSGFDIYSSDECCGVVRPMAWDLQVYMEQTDHFDPESTTNTTMLQVLPYDKSVSEVASSIQFTPPTESAENVISWDVEYPQFPIYTSLKDIDKDTSEWYYTPVNATHEEMSPGDFNYQFDYNLSENRADFDFTLSLPKISNETFYNATQGYGLCLPHSNFFVASFDIDEVDQVELTVPSDLFTFESNGTTVAEINMINPVKKNYTLYDYPELGTNTEMESAGGSLHKLLNSDSEQSANAGNPF</sequence>
<dbReference type="AlphaFoldDB" id="X1THG6"/>
<reference evidence="1" key="1">
    <citation type="journal article" date="2014" name="Front. Microbiol.">
        <title>High frequency of phylogenetically diverse reductive dehalogenase-homologous genes in deep subseafloor sedimentary metagenomes.</title>
        <authorList>
            <person name="Kawai M."/>
            <person name="Futagami T."/>
            <person name="Toyoda A."/>
            <person name="Takaki Y."/>
            <person name="Nishi S."/>
            <person name="Hori S."/>
            <person name="Arai W."/>
            <person name="Tsubouchi T."/>
            <person name="Morono Y."/>
            <person name="Uchiyama I."/>
            <person name="Ito T."/>
            <person name="Fujiyama A."/>
            <person name="Inagaki F."/>
            <person name="Takami H."/>
        </authorList>
    </citation>
    <scope>NUCLEOTIDE SEQUENCE</scope>
    <source>
        <strain evidence="1">Expedition CK06-06</strain>
    </source>
</reference>
<feature type="non-terminal residue" evidence="1">
    <location>
        <position position="295"/>
    </location>
</feature>
<organism evidence="1">
    <name type="scientific">marine sediment metagenome</name>
    <dbReference type="NCBI Taxonomy" id="412755"/>
    <lineage>
        <taxon>unclassified sequences</taxon>
        <taxon>metagenomes</taxon>
        <taxon>ecological metagenomes</taxon>
    </lineage>
</organism>
<gene>
    <name evidence="1" type="ORF">S12H4_26056</name>
</gene>
<proteinExistence type="predicted"/>
<evidence type="ECO:0000313" key="1">
    <source>
        <dbReference type="EMBL" id="GAI79454.1"/>
    </source>
</evidence>
<protein>
    <submittedName>
        <fullName evidence="1">Uncharacterized protein</fullName>
    </submittedName>
</protein>
<feature type="non-terminal residue" evidence="1">
    <location>
        <position position="1"/>
    </location>
</feature>
<comment type="caution">
    <text evidence="1">The sequence shown here is derived from an EMBL/GenBank/DDBJ whole genome shotgun (WGS) entry which is preliminary data.</text>
</comment>
<dbReference type="EMBL" id="BARW01014744">
    <property type="protein sequence ID" value="GAI79454.1"/>
    <property type="molecule type" value="Genomic_DNA"/>
</dbReference>